<evidence type="ECO:0000313" key="10">
    <source>
        <dbReference type="Proteomes" id="UP000255207"/>
    </source>
</evidence>
<name>A0A370LAK7_9HYPH</name>
<evidence type="ECO:0000256" key="6">
    <source>
        <dbReference type="ARBA" id="ARBA00023136"/>
    </source>
</evidence>
<dbReference type="GO" id="GO:0022857">
    <property type="term" value="F:transmembrane transporter activity"/>
    <property type="evidence" value="ECO:0007669"/>
    <property type="project" value="InterPro"/>
</dbReference>
<evidence type="ECO:0000256" key="4">
    <source>
        <dbReference type="ARBA" id="ARBA00022692"/>
    </source>
</evidence>
<comment type="caution">
    <text evidence="9">The sequence shown here is derived from an EMBL/GenBank/DDBJ whole genome shotgun (WGS) entry which is preliminary data.</text>
</comment>
<dbReference type="RefSeq" id="WP_114828325.1">
    <property type="nucleotide sequence ID" value="NZ_QQTO01000037.1"/>
</dbReference>
<keyword evidence="5 7" id="KW-1133">Transmembrane helix</keyword>
<evidence type="ECO:0000256" key="3">
    <source>
        <dbReference type="ARBA" id="ARBA00022448"/>
    </source>
</evidence>
<reference evidence="10" key="1">
    <citation type="submission" date="2018-07" db="EMBL/GenBank/DDBJ databases">
        <authorList>
            <person name="Safronova V.I."/>
            <person name="Chirak E.R."/>
            <person name="Sazanova A.L."/>
        </authorList>
    </citation>
    <scope>NUCLEOTIDE SEQUENCE [LARGE SCALE GENOMIC DNA]</scope>
    <source>
        <strain evidence="10">RCAM04685</strain>
    </source>
</reference>
<dbReference type="GO" id="GO:0016020">
    <property type="term" value="C:membrane"/>
    <property type="evidence" value="ECO:0007669"/>
    <property type="project" value="TreeGrafter"/>
</dbReference>
<dbReference type="Proteomes" id="UP000255207">
    <property type="component" value="Unassembled WGS sequence"/>
</dbReference>
<dbReference type="InterPro" id="IPR011701">
    <property type="entry name" value="MFS"/>
</dbReference>
<organism evidence="9 10">
    <name type="scientific">Bosea caraganae</name>
    <dbReference type="NCBI Taxonomy" id="2763117"/>
    <lineage>
        <taxon>Bacteria</taxon>
        <taxon>Pseudomonadati</taxon>
        <taxon>Pseudomonadota</taxon>
        <taxon>Alphaproteobacteria</taxon>
        <taxon>Hyphomicrobiales</taxon>
        <taxon>Boseaceae</taxon>
        <taxon>Bosea</taxon>
    </lineage>
</organism>
<comment type="subcellular location">
    <subcellularLocation>
        <location evidence="1">Endomembrane system</location>
        <topology evidence="1">Multi-pass membrane protein</topology>
    </subcellularLocation>
</comment>
<feature type="transmembrane region" description="Helical" evidence="7">
    <location>
        <begin position="77"/>
        <end position="99"/>
    </location>
</feature>
<dbReference type="Gene3D" id="1.20.1250.20">
    <property type="entry name" value="MFS general substrate transporter like domains"/>
    <property type="match status" value="2"/>
</dbReference>
<feature type="transmembrane region" description="Helical" evidence="7">
    <location>
        <begin position="169"/>
        <end position="188"/>
    </location>
</feature>
<feature type="transmembrane region" description="Helical" evidence="7">
    <location>
        <begin position="209"/>
        <end position="234"/>
    </location>
</feature>
<feature type="transmembrane region" description="Helical" evidence="7">
    <location>
        <begin position="330"/>
        <end position="350"/>
    </location>
</feature>
<keyword evidence="3" id="KW-0813">Transport</keyword>
<protein>
    <submittedName>
        <fullName evidence="9">MFS transporter</fullName>
    </submittedName>
</protein>
<evidence type="ECO:0000256" key="1">
    <source>
        <dbReference type="ARBA" id="ARBA00004127"/>
    </source>
</evidence>
<evidence type="ECO:0000256" key="2">
    <source>
        <dbReference type="ARBA" id="ARBA00008335"/>
    </source>
</evidence>
<evidence type="ECO:0000256" key="7">
    <source>
        <dbReference type="SAM" id="Phobius"/>
    </source>
</evidence>
<feature type="transmembrane region" description="Helical" evidence="7">
    <location>
        <begin position="12"/>
        <end position="35"/>
    </location>
</feature>
<dbReference type="EMBL" id="QQTP01000002">
    <property type="protein sequence ID" value="RDJ28200.1"/>
    <property type="molecule type" value="Genomic_DNA"/>
</dbReference>
<dbReference type="OrthoDB" id="1274407at2"/>
<gene>
    <name evidence="9" type="ORF">DWE98_06330</name>
</gene>
<feature type="transmembrane region" description="Helical" evidence="7">
    <location>
        <begin position="47"/>
        <end position="65"/>
    </location>
</feature>
<dbReference type="AlphaFoldDB" id="A0A370LAK7"/>
<dbReference type="InterPro" id="IPR020846">
    <property type="entry name" value="MFS_dom"/>
</dbReference>
<keyword evidence="4 7" id="KW-0812">Transmembrane</keyword>
<dbReference type="Pfam" id="PF07690">
    <property type="entry name" value="MFS_1"/>
    <property type="match status" value="1"/>
</dbReference>
<keyword evidence="10" id="KW-1185">Reference proteome</keyword>
<dbReference type="InterPro" id="IPR036259">
    <property type="entry name" value="MFS_trans_sf"/>
</dbReference>
<sequence length="397" mass="41032">MPQTASRFEIGLLYLIGVVQGLALVSFPAASAILVSPAGFALSGTQYGAMFIPQVVLAIFAAAFGSSLSRRLGLRGVLLLGLCGNVLSMALLAASALLIGSPSAFIVLCLATATLGLGFGFTTMTLNTLVQGFAAPRPDSAMLALNGLIGLGTALAPLLIALFTWLGMWWALPALMSLLLAVLLLATLRAPLKLPYDATSGSQGLPGRFWVYAAAVLLYGIVETLSGNWAALYLSTQRQVSPENAAFALTAFWVMLTLGRILFAVLARALPVRLVYLGLPLLLALAFQLVARAESAQAGIAAFALVGLACSAILPLSLSFAGKEFPAQMASMLGALIAFYQLGYGIAAFGGGPLVDKVGLQYSSVFALGSLAALALGAVAFWVARRGAEPMAGRSRS</sequence>
<keyword evidence="6 7" id="KW-0472">Membrane</keyword>
<feature type="transmembrane region" description="Helical" evidence="7">
    <location>
        <begin position="246"/>
        <end position="267"/>
    </location>
</feature>
<comment type="similarity">
    <text evidence="2">Belongs to the major facilitator superfamily.</text>
</comment>
<feature type="transmembrane region" description="Helical" evidence="7">
    <location>
        <begin position="105"/>
        <end position="130"/>
    </location>
</feature>
<accession>A0A370LAK7</accession>
<evidence type="ECO:0000313" key="9">
    <source>
        <dbReference type="EMBL" id="RDJ28200.1"/>
    </source>
</evidence>
<dbReference type="InterPro" id="IPR051788">
    <property type="entry name" value="MFS_Transporter"/>
</dbReference>
<dbReference type="PROSITE" id="PS50850">
    <property type="entry name" value="MFS"/>
    <property type="match status" value="1"/>
</dbReference>
<feature type="domain" description="Major facilitator superfamily (MFS) profile" evidence="8">
    <location>
        <begin position="208"/>
        <end position="397"/>
    </location>
</feature>
<feature type="transmembrane region" description="Helical" evidence="7">
    <location>
        <begin position="142"/>
        <end position="163"/>
    </location>
</feature>
<feature type="transmembrane region" description="Helical" evidence="7">
    <location>
        <begin position="274"/>
        <end position="291"/>
    </location>
</feature>
<dbReference type="PANTHER" id="PTHR23514:SF3">
    <property type="entry name" value="BYPASS OF STOP CODON PROTEIN 6"/>
    <property type="match status" value="1"/>
</dbReference>
<evidence type="ECO:0000256" key="5">
    <source>
        <dbReference type="ARBA" id="ARBA00022989"/>
    </source>
</evidence>
<dbReference type="PANTHER" id="PTHR23514">
    <property type="entry name" value="BYPASS OF STOP CODON PROTEIN 6"/>
    <property type="match status" value="1"/>
</dbReference>
<dbReference type="SUPFAM" id="SSF103473">
    <property type="entry name" value="MFS general substrate transporter"/>
    <property type="match status" value="1"/>
</dbReference>
<evidence type="ECO:0000259" key="8">
    <source>
        <dbReference type="PROSITE" id="PS50850"/>
    </source>
</evidence>
<proteinExistence type="inferred from homology"/>
<feature type="transmembrane region" description="Helical" evidence="7">
    <location>
        <begin position="297"/>
        <end position="318"/>
    </location>
</feature>
<feature type="transmembrane region" description="Helical" evidence="7">
    <location>
        <begin position="362"/>
        <end position="384"/>
    </location>
</feature>
<dbReference type="GO" id="GO:0012505">
    <property type="term" value="C:endomembrane system"/>
    <property type="evidence" value="ECO:0007669"/>
    <property type="project" value="UniProtKB-SubCell"/>
</dbReference>